<name>A0A0D2M3I2_HYPSF</name>
<evidence type="ECO:0000256" key="1">
    <source>
        <dbReference type="SAM" id="MobiDB-lite"/>
    </source>
</evidence>
<feature type="transmembrane region" description="Helical" evidence="2">
    <location>
        <begin position="250"/>
        <end position="271"/>
    </location>
</feature>
<gene>
    <name evidence="3" type="ORF">HYPSUDRAFT_46050</name>
</gene>
<evidence type="ECO:0000313" key="3">
    <source>
        <dbReference type="EMBL" id="KJA17718.1"/>
    </source>
</evidence>
<dbReference type="Proteomes" id="UP000054270">
    <property type="component" value="Unassembled WGS sequence"/>
</dbReference>
<accession>A0A0D2M3I2</accession>
<organism evidence="3 4">
    <name type="scientific">Hypholoma sublateritium (strain FD-334 SS-4)</name>
    <dbReference type="NCBI Taxonomy" id="945553"/>
    <lineage>
        <taxon>Eukaryota</taxon>
        <taxon>Fungi</taxon>
        <taxon>Dikarya</taxon>
        <taxon>Basidiomycota</taxon>
        <taxon>Agaricomycotina</taxon>
        <taxon>Agaricomycetes</taxon>
        <taxon>Agaricomycetidae</taxon>
        <taxon>Agaricales</taxon>
        <taxon>Agaricineae</taxon>
        <taxon>Strophariaceae</taxon>
        <taxon>Hypholoma</taxon>
    </lineage>
</organism>
<dbReference type="OMA" id="VCRIITI"/>
<dbReference type="OrthoDB" id="3032159at2759"/>
<feature type="transmembrane region" description="Helical" evidence="2">
    <location>
        <begin position="130"/>
        <end position="150"/>
    </location>
</feature>
<keyword evidence="2" id="KW-1133">Transmembrane helix</keyword>
<feature type="transmembrane region" description="Helical" evidence="2">
    <location>
        <begin position="292"/>
        <end position="312"/>
    </location>
</feature>
<feature type="transmembrane region" description="Helical" evidence="2">
    <location>
        <begin position="181"/>
        <end position="202"/>
    </location>
</feature>
<feature type="region of interest" description="Disordered" evidence="1">
    <location>
        <begin position="34"/>
        <end position="83"/>
    </location>
</feature>
<keyword evidence="2" id="KW-0472">Membrane</keyword>
<sequence length="375" mass="43149">MPEQDSSQPPPSNTVSQWSSGLLNPLRFIQGFEGLPAQPHEETLRRRRPNAASDPETTPSIPLQDMNDAAEPTSLDSEDDSDEASRLSHAQQHLIVILTVNRVCRIITIIALGFWEGWSIMPAETKSPASVIWVTYICIITDWVVLSTALDCTFPKSMNWYFRRWPEWSFLEVENMPRVTVTGYSILNTMIGLGIAIFEYVLQSNQPIINRTNVIYGSIVVLGLYWLGRVESSAESPGAWFFYTNYGPYISRMFSGVKFIYALTTWWWIAFRIHGVVKILRNRNNPEMAVQLYILITGLAVELVFLLWYFSIPLFSYFLKRWHWNHRLWYEHLPPLLAMLLSWVLVVVFGLWVELPNIFFPCSGSTSLLCRALIT</sequence>
<keyword evidence="2" id="KW-0812">Transmembrane</keyword>
<feature type="transmembrane region" description="Helical" evidence="2">
    <location>
        <begin position="332"/>
        <end position="353"/>
    </location>
</feature>
<evidence type="ECO:0000313" key="4">
    <source>
        <dbReference type="Proteomes" id="UP000054270"/>
    </source>
</evidence>
<protein>
    <submittedName>
        <fullName evidence="3">Uncharacterized protein</fullName>
    </submittedName>
</protein>
<dbReference type="AlphaFoldDB" id="A0A0D2M3I2"/>
<evidence type="ECO:0000256" key="2">
    <source>
        <dbReference type="SAM" id="Phobius"/>
    </source>
</evidence>
<reference evidence="4" key="1">
    <citation type="submission" date="2014-04" db="EMBL/GenBank/DDBJ databases">
        <title>Evolutionary Origins and Diversification of the Mycorrhizal Mutualists.</title>
        <authorList>
            <consortium name="DOE Joint Genome Institute"/>
            <consortium name="Mycorrhizal Genomics Consortium"/>
            <person name="Kohler A."/>
            <person name="Kuo A."/>
            <person name="Nagy L.G."/>
            <person name="Floudas D."/>
            <person name="Copeland A."/>
            <person name="Barry K.W."/>
            <person name="Cichocki N."/>
            <person name="Veneault-Fourrey C."/>
            <person name="LaButti K."/>
            <person name="Lindquist E.A."/>
            <person name="Lipzen A."/>
            <person name="Lundell T."/>
            <person name="Morin E."/>
            <person name="Murat C."/>
            <person name="Riley R."/>
            <person name="Ohm R."/>
            <person name="Sun H."/>
            <person name="Tunlid A."/>
            <person name="Henrissat B."/>
            <person name="Grigoriev I.V."/>
            <person name="Hibbett D.S."/>
            <person name="Martin F."/>
        </authorList>
    </citation>
    <scope>NUCLEOTIDE SEQUENCE [LARGE SCALE GENOMIC DNA]</scope>
    <source>
        <strain evidence="4">FD-334 SS-4</strain>
    </source>
</reference>
<feature type="transmembrane region" description="Helical" evidence="2">
    <location>
        <begin position="214"/>
        <end position="230"/>
    </location>
</feature>
<keyword evidence="4" id="KW-1185">Reference proteome</keyword>
<dbReference type="EMBL" id="KN817599">
    <property type="protein sequence ID" value="KJA17718.1"/>
    <property type="molecule type" value="Genomic_DNA"/>
</dbReference>
<feature type="transmembrane region" description="Helical" evidence="2">
    <location>
        <begin position="94"/>
        <end position="118"/>
    </location>
</feature>
<proteinExistence type="predicted"/>